<dbReference type="OrthoDB" id="703600at2"/>
<gene>
    <name evidence="1" type="ORF">FSB76_26485</name>
</gene>
<dbReference type="RefSeq" id="WP_147058809.1">
    <property type="nucleotide sequence ID" value="NZ_CP042437.1"/>
</dbReference>
<evidence type="ECO:0008006" key="3">
    <source>
        <dbReference type="Google" id="ProtNLM"/>
    </source>
</evidence>
<dbReference type="EMBL" id="CP042437">
    <property type="protein sequence ID" value="QEC79323.1"/>
    <property type="molecule type" value="Genomic_DNA"/>
</dbReference>
<dbReference type="AlphaFoldDB" id="A0A5B8W689"/>
<protein>
    <recommendedName>
        <fullName evidence="3">Toxin-antitoxin system YwqK family antitoxin</fullName>
    </recommendedName>
</protein>
<keyword evidence="2" id="KW-1185">Reference proteome</keyword>
<organism evidence="1 2">
    <name type="scientific">Mucilaginibacter ginsenosidivorax</name>
    <dbReference type="NCBI Taxonomy" id="862126"/>
    <lineage>
        <taxon>Bacteria</taxon>
        <taxon>Pseudomonadati</taxon>
        <taxon>Bacteroidota</taxon>
        <taxon>Sphingobacteriia</taxon>
        <taxon>Sphingobacteriales</taxon>
        <taxon>Sphingobacteriaceae</taxon>
        <taxon>Mucilaginibacter</taxon>
    </lineage>
</organism>
<dbReference type="KEGG" id="mgk:FSB76_26485"/>
<dbReference type="SUPFAM" id="SSF82185">
    <property type="entry name" value="Histone H3 K4-specific methyltransferase SET7/9 N-terminal domain"/>
    <property type="match status" value="1"/>
</dbReference>
<dbReference type="Proteomes" id="UP000321362">
    <property type="component" value="Chromosome"/>
</dbReference>
<accession>A0A5B8W689</accession>
<name>A0A5B8W689_9SPHI</name>
<sequence length="198" mass="22656">MKFIYTALFTFFYCCSFGQKMPDYGLHSVRITDTDRTILAEIIPVNSNPDVQSTLTYYWYATNKVHTLQGGFSGRLLNGAYTETYLNHNTRTLGTFKKGLKDGTWRDWDERGILIQVVNWRSGIRSGSFSFFNPDGSLKESGEYHKNELDGPVIFHESRDSSRVIYYNNGKALNGKPRSLFDKINIFKKKPKPGKGHA</sequence>
<evidence type="ECO:0000313" key="2">
    <source>
        <dbReference type="Proteomes" id="UP000321362"/>
    </source>
</evidence>
<reference evidence="1 2" key="1">
    <citation type="journal article" date="2013" name="J. Microbiol.">
        <title>Mucilaginibacter ginsenosidivorax sp. nov., with ginsenoside converting activity isolated from sediment.</title>
        <authorList>
            <person name="Kim J.K."/>
            <person name="Choi T.E."/>
            <person name="Liu Q.M."/>
            <person name="Park H.Y."/>
            <person name="Yi T.H."/>
            <person name="Yoon M.H."/>
            <person name="Kim S.C."/>
            <person name="Im W.T."/>
        </authorList>
    </citation>
    <scope>NUCLEOTIDE SEQUENCE [LARGE SCALE GENOMIC DNA]</scope>
    <source>
        <strain evidence="1 2">KHI28</strain>
    </source>
</reference>
<proteinExistence type="predicted"/>
<evidence type="ECO:0000313" key="1">
    <source>
        <dbReference type="EMBL" id="QEC79323.1"/>
    </source>
</evidence>
<dbReference type="Gene3D" id="2.20.110.10">
    <property type="entry name" value="Histone H3 K4-specific methyltransferase SET7/9 N-terminal domain"/>
    <property type="match status" value="1"/>
</dbReference>